<evidence type="ECO:0000313" key="2">
    <source>
        <dbReference type="Proteomes" id="UP001458880"/>
    </source>
</evidence>
<evidence type="ECO:0008006" key="3">
    <source>
        <dbReference type="Google" id="ProtNLM"/>
    </source>
</evidence>
<dbReference type="Gene3D" id="3.30.420.10">
    <property type="entry name" value="Ribonuclease H-like superfamily/Ribonuclease H"/>
    <property type="match status" value="1"/>
</dbReference>
<dbReference type="InterPro" id="IPR036397">
    <property type="entry name" value="RNaseH_sf"/>
</dbReference>
<accession>A0AAW1HRP6</accession>
<sequence>MVIYERVLAFLDQHSVVKSNNHGFRRRRSTETAAVDFVEYLSKNLDQKKCVVGLFFDFSAAFDSVDSRYHTSWSVEILLNKEDIPLLQWPSNPADLNPIENLWHGVEELKASIMACTDSLFRSLGSVRKA</sequence>
<comment type="caution">
    <text evidence="1">The sequence shown here is derived from an EMBL/GenBank/DDBJ whole genome shotgun (WGS) entry which is preliminary data.</text>
</comment>
<keyword evidence="2" id="KW-1185">Reference proteome</keyword>
<dbReference type="GO" id="GO:0003676">
    <property type="term" value="F:nucleic acid binding"/>
    <property type="evidence" value="ECO:0007669"/>
    <property type="project" value="InterPro"/>
</dbReference>
<evidence type="ECO:0000313" key="1">
    <source>
        <dbReference type="EMBL" id="KAK9679134.1"/>
    </source>
</evidence>
<dbReference type="EMBL" id="JASPKY010001083">
    <property type="protein sequence ID" value="KAK9679134.1"/>
    <property type="molecule type" value="Genomic_DNA"/>
</dbReference>
<organism evidence="1 2">
    <name type="scientific">Popillia japonica</name>
    <name type="common">Japanese beetle</name>
    <dbReference type="NCBI Taxonomy" id="7064"/>
    <lineage>
        <taxon>Eukaryota</taxon>
        <taxon>Metazoa</taxon>
        <taxon>Ecdysozoa</taxon>
        <taxon>Arthropoda</taxon>
        <taxon>Hexapoda</taxon>
        <taxon>Insecta</taxon>
        <taxon>Pterygota</taxon>
        <taxon>Neoptera</taxon>
        <taxon>Endopterygota</taxon>
        <taxon>Coleoptera</taxon>
        <taxon>Polyphaga</taxon>
        <taxon>Scarabaeiformia</taxon>
        <taxon>Scarabaeidae</taxon>
        <taxon>Rutelinae</taxon>
        <taxon>Popillia</taxon>
    </lineage>
</organism>
<name>A0AAW1HRP6_POPJA</name>
<dbReference type="AlphaFoldDB" id="A0AAW1HRP6"/>
<reference evidence="1 2" key="1">
    <citation type="journal article" date="2024" name="BMC Genomics">
        <title>De novo assembly and annotation of Popillia japonica's genome with initial clues to its potential as an invasive pest.</title>
        <authorList>
            <person name="Cucini C."/>
            <person name="Boschi S."/>
            <person name="Funari R."/>
            <person name="Cardaioli E."/>
            <person name="Iannotti N."/>
            <person name="Marturano G."/>
            <person name="Paoli F."/>
            <person name="Bruttini M."/>
            <person name="Carapelli A."/>
            <person name="Frati F."/>
            <person name="Nardi F."/>
        </authorList>
    </citation>
    <scope>NUCLEOTIDE SEQUENCE [LARGE SCALE GENOMIC DNA]</scope>
    <source>
        <strain evidence="1">DMR45628</strain>
    </source>
</reference>
<protein>
    <recommendedName>
        <fullName evidence="3">Reverse transcriptase domain-containing protein</fullName>
    </recommendedName>
</protein>
<proteinExistence type="predicted"/>
<gene>
    <name evidence="1" type="ORF">QE152_g40251</name>
</gene>
<dbReference type="Proteomes" id="UP001458880">
    <property type="component" value="Unassembled WGS sequence"/>
</dbReference>